<keyword evidence="1" id="KW-0472">Membrane</keyword>
<evidence type="ECO:0000313" key="3">
    <source>
        <dbReference type="Proteomes" id="UP000183810"/>
    </source>
</evidence>
<dbReference type="EMBL" id="CP018082">
    <property type="protein sequence ID" value="APE34858.1"/>
    <property type="molecule type" value="Genomic_DNA"/>
</dbReference>
<protein>
    <submittedName>
        <fullName evidence="2">Uncharacterized protein</fullName>
    </submittedName>
</protein>
<accession>A0A1J0VS71</accession>
<dbReference type="Proteomes" id="UP000183810">
    <property type="component" value="Chromosome"/>
</dbReference>
<evidence type="ECO:0000256" key="1">
    <source>
        <dbReference type="SAM" id="Phobius"/>
    </source>
</evidence>
<feature type="transmembrane region" description="Helical" evidence="1">
    <location>
        <begin position="32"/>
        <end position="49"/>
    </location>
</feature>
<keyword evidence="3" id="KW-1185">Reference proteome</keyword>
<gene>
    <name evidence="2" type="ORF">BOX37_13885</name>
</gene>
<proteinExistence type="predicted"/>
<dbReference type="KEGG" id="nsl:BOX37_13885"/>
<reference evidence="2" key="1">
    <citation type="submission" date="2016-11" db="EMBL/GenBank/DDBJ databases">
        <authorList>
            <person name="Jaros S."/>
            <person name="Januszkiewicz K."/>
            <person name="Wedrychowicz H."/>
        </authorList>
    </citation>
    <scope>NUCLEOTIDE SEQUENCE [LARGE SCALE GENOMIC DNA]</scope>
    <source>
        <strain evidence="2">Y48</strain>
    </source>
</reference>
<feature type="transmembrane region" description="Helical" evidence="1">
    <location>
        <begin position="6"/>
        <end position="25"/>
    </location>
</feature>
<evidence type="ECO:0000313" key="2">
    <source>
        <dbReference type="EMBL" id="APE34858.1"/>
    </source>
</evidence>
<dbReference type="AlphaFoldDB" id="A0A1J0VS71"/>
<keyword evidence="1" id="KW-1133">Transmembrane helix</keyword>
<sequence>MNLTFLLIFAIVWVVIGAVTGLWMIRRGHDPAWVLPAVLFGPLFVPIAMERVERNPRLVATGPDGLPGAVAPTLHAPRVLVGLDGSPQSELVLSTTLRVFGRWC</sequence>
<name>A0A1J0VS71_9NOCA</name>
<dbReference type="RefSeq" id="WP_071928042.1">
    <property type="nucleotide sequence ID" value="NZ_CP018082.1"/>
</dbReference>
<keyword evidence="1" id="KW-0812">Transmembrane</keyword>
<organism evidence="2 3">
    <name type="scientific">Nocardia mangyaensis</name>
    <dbReference type="NCBI Taxonomy" id="2213200"/>
    <lineage>
        <taxon>Bacteria</taxon>
        <taxon>Bacillati</taxon>
        <taxon>Actinomycetota</taxon>
        <taxon>Actinomycetes</taxon>
        <taxon>Mycobacteriales</taxon>
        <taxon>Nocardiaceae</taxon>
        <taxon>Nocardia</taxon>
    </lineage>
</organism>